<dbReference type="SUPFAM" id="SSF48264">
    <property type="entry name" value="Cytochrome P450"/>
    <property type="match status" value="1"/>
</dbReference>
<dbReference type="Gene3D" id="1.10.630.10">
    <property type="entry name" value="Cytochrome P450"/>
    <property type="match status" value="1"/>
</dbReference>
<accession>A0AAD8V1C9</accession>
<evidence type="ECO:0000313" key="3">
    <source>
        <dbReference type="Proteomes" id="UP001230504"/>
    </source>
</evidence>
<proteinExistence type="predicted"/>
<keyword evidence="1" id="KW-1133">Transmembrane helix</keyword>
<reference evidence="2" key="1">
    <citation type="submission" date="2021-06" db="EMBL/GenBank/DDBJ databases">
        <title>Comparative genomics, transcriptomics and evolutionary studies reveal genomic signatures of adaptation to plant cell wall in hemibiotrophic fungi.</title>
        <authorList>
            <consortium name="DOE Joint Genome Institute"/>
            <person name="Baroncelli R."/>
            <person name="Diaz J.F."/>
            <person name="Benocci T."/>
            <person name="Peng M."/>
            <person name="Battaglia E."/>
            <person name="Haridas S."/>
            <person name="Andreopoulos W."/>
            <person name="Labutti K."/>
            <person name="Pangilinan J."/>
            <person name="Floch G.L."/>
            <person name="Makela M.R."/>
            <person name="Henrissat B."/>
            <person name="Grigoriev I.V."/>
            <person name="Crouch J.A."/>
            <person name="De Vries R.P."/>
            <person name="Sukno S.A."/>
            <person name="Thon M.R."/>
        </authorList>
    </citation>
    <scope>NUCLEOTIDE SEQUENCE</scope>
    <source>
        <strain evidence="2">CBS 125086</strain>
    </source>
</reference>
<evidence type="ECO:0000256" key="1">
    <source>
        <dbReference type="SAM" id="Phobius"/>
    </source>
</evidence>
<sequence length="216" mass="24403">MTTTVLFSISVFVSNCFILAALMAILTLMFIPLLCAVGIAIFKIPNAGWGAGYSRLAWVFRQEYCGNVTLLLPKIHERLGPCGFVKDPWNHGEFVQDGHPALFSITDPDEHAKRRRILGQLFGRIKFGNIEGLMLHHVEEFVKAVGQKEQPFDIGPTCRALEADIISEFSFRETLHAISGWSKNRDIPIVSKNDQKATFMPLVSFQIADWRLSYYQ</sequence>
<dbReference type="RefSeq" id="XP_060409784.1">
    <property type="nucleotide sequence ID" value="XM_060558823.1"/>
</dbReference>
<dbReference type="EMBL" id="JAHLJV010000078">
    <property type="protein sequence ID" value="KAK1574245.1"/>
    <property type="molecule type" value="Genomic_DNA"/>
</dbReference>
<dbReference type="AlphaFoldDB" id="A0AAD8V1C9"/>
<dbReference type="GO" id="GO:0004497">
    <property type="term" value="F:monooxygenase activity"/>
    <property type="evidence" value="ECO:0007669"/>
    <property type="project" value="InterPro"/>
</dbReference>
<dbReference type="GO" id="GO:0005506">
    <property type="term" value="F:iron ion binding"/>
    <property type="evidence" value="ECO:0007669"/>
    <property type="project" value="InterPro"/>
</dbReference>
<dbReference type="GO" id="GO:0016705">
    <property type="term" value="F:oxidoreductase activity, acting on paired donors, with incorporation or reduction of molecular oxygen"/>
    <property type="evidence" value="ECO:0007669"/>
    <property type="project" value="InterPro"/>
</dbReference>
<evidence type="ECO:0000313" key="2">
    <source>
        <dbReference type="EMBL" id="KAK1574245.1"/>
    </source>
</evidence>
<keyword evidence="1" id="KW-0812">Transmembrane</keyword>
<dbReference type="InterPro" id="IPR036396">
    <property type="entry name" value="Cyt_P450_sf"/>
</dbReference>
<organism evidence="2 3">
    <name type="scientific">Colletotrichum navitas</name>
    <dbReference type="NCBI Taxonomy" id="681940"/>
    <lineage>
        <taxon>Eukaryota</taxon>
        <taxon>Fungi</taxon>
        <taxon>Dikarya</taxon>
        <taxon>Ascomycota</taxon>
        <taxon>Pezizomycotina</taxon>
        <taxon>Sordariomycetes</taxon>
        <taxon>Hypocreomycetidae</taxon>
        <taxon>Glomerellales</taxon>
        <taxon>Glomerellaceae</taxon>
        <taxon>Colletotrichum</taxon>
        <taxon>Colletotrichum graminicola species complex</taxon>
    </lineage>
</organism>
<protein>
    <recommendedName>
        <fullName evidence="4">Cytochrome P450</fullName>
    </recommendedName>
</protein>
<dbReference type="GeneID" id="85443063"/>
<keyword evidence="1" id="KW-0472">Membrane</keyword>
<name>A0AAD8V1C9_9PEZI</name>
<dbReference type="GO" id="GO:0020037">
    <property type="term" value="F:heme binding"/>
    <property type="evidence" value="ECO:0007669"/>
    <property type="project" value="InterPro"/>
</dbReference>
<dbReference type="Proteomes" id="UP001230504">
    <property type="component" value="Unassembled WGS sequence"/>
</dbReference>
<gene>
    <name evidence="2" type="ORF">LY79DRAFT_566482</name>
</gene>
<feature type="transmembrane region" description="Helical" evidence="1">
    <location>
        <begin position="12"/>
        <end position="42"/>
    </location>
</feature>
<comment type="caution">
    <text evidence="2">The sequence shown here is derived from an EMBL/GenBank/DDBJ whole genome shotgun (WGS) entry which is preliminary data.</text>
</comment>
<evidence type="ECO:0008006" key="4">
    <source>
        <dbReference type="Google" id="ProtNLM"/>
    </source>
</evidence>
<keyword evidence="3" id="KW-1185">Reference proteome</keyword>